<accession>A0ABV0EEW2</accession>
<evidence type="ECO:0000259" key="1">
    <source>
        <dbReference type="PROSITE" id="PS50006"/>
    </source>
</evidence>
<dbReference type="InterPro" id="IPR000253">
    <property type="entry name" value="FHA_dom"/>
</dbReference>
<dbReference type="Gene3D" id="2.60.200.20">
    <property type="match status" value="1"/>
</dbReference>
<proteinExistence type="predicted"/>
<dbReference type="Pfam" id="PF00498">
    <property type="entry name" value="FHA"/>
    <property type="match status" value="1"/>
</dbReference>
<dbReference type="InterPro" id="IPR050923">
    <property type="entry name" value="Cell_Proc_Reg/RNA_Proc"/>
</dbReference>
<evidence type="ECO:0000313" key="2">
    <source>
        <dbReference type="EMBL" id="MEO1766008.1"/>
    </source>
</evidence>
<dbReference type="RefSeq" id="WP_347306657.1">
    <property type="nucleotide sequence ID" value="NZ_JBAJEX010000001.1"/>
</dbReference>
<dbReference type="EMBL" id="JBAJEX010000001">
    <property type="protein sequence ID" value="MEO1766008.1"/>
    <property type="molecule type" value="Genomic_DNA"/>
</dbReference>
<reference evidence="2 3" key="1">
    <citation type="submission" date="2024-02" db="EMBL/GenBank/DDBJ databases">
        <title>New thermophilic sulfur-oxidizing bacteria from a hot springs of the Uzon caldera (Kamchatka, Russia).</title>
        <authorList>
            <person name="Dukat A.M."/>
            <person name="Elcheninov A.G."/>
            <person name="Frolov E.N."/>
        </authorList>
    </citation>
    <scope>NUCLEOTIDE SEQUENCE [LARGE SCALE GENOMIC DNA]</scope>
    <source>
        <strain evidence="2 3">AK1</strain>
    </source>
</reference>
<organism evidence="2 3">
    <name type="scientific">Thiobacter aerophilum</name>
    <dbReference type="NCBI Taxonomy" id="3121275"/>
    <lineage>
        <taxon>Bacteria</taxon>
        <taxon>Pseudomonadati</taxon>
        <taxon>Pseudomonadota</taxon>
        <taxon>Betaproteobacteria</taxon>
        <taxon>Burkholderiales</taxon>
        <taxon>Thiobacteraceae</taxon>
        <taxon>Thiobacter</taxon>
    </lineage>
</organism>
<comment type="caution">
    <text evidence="2">The sequence shown here is derived from an EMBL/GenBank/DDBJ whole genome shotgun (WGS) entry which is preliminary data.</text>
</comment>
<dbReference type="SMART" id="SM00240">
    <property type="entry name" value="FHA"/>
    <property type="match status" value="1"/>
</dbReference>
<protein>
    <submittedName>
        <fullName evidence="2">FHA domain-containing protein</fullName>
    </submittedName>
</protein>
<dbReference type="InterPro" id="IPR008984">
    <property type="entry name" value="SMAD_FHA_dom_sf"/>
</dbReference>
<dbReference type="PROSITE" id="PS50006">
    <property type="entry name" value="FHA_DOMAIN"/>
    <property type="match status" value="1"/>
</dbReference>
<sequence>MAKLVLSLNGTVLGNYFLEKERFVIGRRPNCDIQINDQGVSKEHAVILTVGNDQILEDLKSTNGTLVNGRRIERHILQNGDVIEVGRYKIKYVNQKALPDMDFDKTLLIPAFDRTRLKEAGVELAINAGLQVETAVATARAVKNVFPLGAVRLLSGAGAGQEIELSRPITAFGRPGNRAIISRRPHGYFITHVSGRRPPLVNGRSIGVEPQALDNLDQIEIDGERLQFFLK</sequence>
<feature type="domain" description="FHA" evidence="1">
    <location>
        <begin position="23"/>
        <end position="72"/>
    </location>
</feature>
<dbReference type="Proteomes" id="UP001482231">
    <property type="component" value="Unassembled WGS sequence"/>
</dbReference>
<evidence type="ECO:0000313" key="3">
    <source>
        <dbReference type="Proteomes" id="UP001482231"/>
    </source>
</evidence>
<dbReference type="CDD" id="cd00060">
    <property type="entry name" value="FHA"/>
    <property type="match status" value="1"/>
</dbReference>
<gene>
    <name evidence="2" type="ORF">V6E02_02115</name>
</gene>
<dbReference type="PANTHER" id="PTHR23308">
    <property type="entry name" value="NUCLEAR INHIBITOR OF PROTEIN PHOSPHATASE-1"/>
    <property type="match status" value="1"/>
</dbReference>
<name>A0ABV0EEW2_9BURK</name>
<keyword evidence="3" id="KW-1185">Reference proteome</keyword>
<dbReference type="SUPFAM" id="SSF49879">
    <property type="entry name" value="SMAD/FHA domain"/>
    <property type="match status" value="2"/>
</dbReference>